<accession>A0A385PZM3</accession>
<dbReference type="KEGG" id="lua:D4A81_05190"/>
<keyword evidence="2" id="KW-1185">Reference proteome</keyword>
<sequence length="109" mass="12245">MSENLLNFIIWSISGCLIIAIGISCFFSKKQAGFWANVNLPPVKDVKGYNHATGKLFVLFGVLFIALGLPILFDKSSVFIFLSIIGVLILTIAMMVVYIFYIDDKYREK</sequence>
<dbReference type="Proteomes" id="UP000265562">
    <property type="component" value="Chromosome"/>
</dbReference>
<organism evidence="1 2">
    <name type="scientific">Lachnoanaerobaculum umeaense</name>
    <dbReference type="NCBI Taxonomy" id="617123"/>
    <lineage>
        <taxon>Bacteria</taxon>
        <taxon>Bacillati</taxon>
        <taxon>Bacillota</taxon>
        <taxon>Clostridia</taxon>
        <taxon>Lachnospirales</taxon>
        <taxon>Lachnospiraceae</taxon>
        <taxon>Lachnoanaerobaculum</taxon>
    </lineage>
</organism>
<gene>
    <name evidence="1" type="ORF">D4A81_05190</name>
</gene>
<reference evidence="1 2" key="1">
    <citation type="submission" date="2018-09" db="EMBL/GenBank/DDBJ databases">
        <title>Genome sequencing of Lachnoanaerobaculum umeaense DSM 23576.</title>
        <authorList>
            <person name="Kook J.-K."/>
            <person name="Park S.-N."/>
            <person name="Lim Y.K."/>
        </authorList>
    </citation>
    <scope>NUCLEOTIDE SEQUENCE [LARGE SCALE GENOMIC DNA]</scope>
    <source>
        <strain evidence="2">DSM 23576 \ CCUG 58757</strain>
    </source>
</reference>
<dbReference type="RefSeq" id="WP_111526125.1">
    <property type="nucleotide sequence ID" value="NZ_CP032364.1"/>
</dbReference>
<dbReference type="AlphaFoldDB" id="A0A385PZM3"/>
<name>A0A385PZM3_9FIRM</name>
<evidence type="ECO:0000313" key="1">
    <source>
        <dbReference type="EMBL" id="AYA99376.1"/>
    </source>
</evidence>
<proteinExistence type="predicted"/>
<evidence type="ECO:0000313" key="2">
    <source>
        <dbReference type="Proteomes" id="UP000265562"/>
    </source>
</evidence>
<protein>
    <submittedName>
        <fullName evidence="1">Uncharacterized protein</fullName>
    </submittedName>
</protein>
<dbReference type="EMBL" id="CP032364">
    <property type="protein sequence ID" value="AYA99376.1"/>
    <property type="molecule type" value="Genomic_DNA"/>
</dbReference>
<dbReference type="OrthoDB" id="9808116at2"/>